<dbReference type="AlphaFoldDB" id="A0A2H0RFF6"/>
<dbReference type="EMBL" id="PCYI01000027">
    <property type="protein sequence ID" value="PIR44535.1"/>
    <property type="molecule type" value="Genomic_DNA"/>
</dbReference>
<evidence type="ECO:0000256" key="2">
    <source>
        <dbReference type="ARBA" id="ARBA00023235"/>
    </source>
</evidence>
<evidence type="ECO:0000313" key="4">
    <source>
        <dbReference type="Proteomes" id="UP000228767"/>
    </source>
</evidence>
<dbReference type="Pfam" id="PF00834">
    <property type="entry name" value="Ribul_P_3_epim"/>
    <property type="match status" value="1"/>
</dbReference>
<evidence type="ECO:0000313" key="3">
    <source>
        <dbReference type="EMBL" id="PIR44535.1"/>
    </source>
</evidence>
<dbReference type="InterPro" id="IPR011060">
    <property type="entry name" value="RibuloseP-bd_barrel"/>
</dbReference>
<name>A0A2H0RFF6_9BACT</name>
<dbReference type="Gene3D" id="3.20.20.70">
    <property type="entry name" value="Aldolase class I"/>
    <property type="match status" value="1"/>
</dbReference>
<evidence type="ECO:0000256" key="1">
    <source>
        <dbReference type="ARBA" id="ARBA00022723"/>
    </source>
</evidence>
<dbReference type="GO" id="GO:0016857">
    <property type="term" value="F:racemase and epimerase activity, acting on carbohydrates and derivatives"/>
    <property type="evidence" value="ECO:0007669"/>
    <property type="project" value="InterPro"/>
</dbReference>
<dbReference type="InterPro" id="IPR013785">
    <property type="entry name" value="Aldolase_TIM"/>
</dbReference>
<sequence>MSPKPTTIVPAILGARLADIRAKYERVKSLVDWVQVDVADGLFAQPATWPYKHAEDPASLHELLERPAPHAKVELHLMVENPETGIERWVTSGAKRLLFHYEATPHINELFGRCHEIGVSRKERDHSHSAHPLVELGVALKLETPVKVLESLVQPLAFVQLMAIPRIGAYGAPFSETIYPKIEAVRRKYARATISIDGGVSLENAPRLIAAGANQLVVGSALWRTANVEEAIYKFKKL</sequence>
<evidence type="ECO:0008006" key="5">
    <source>
        <dbReference type="Google" id="ProtNLM"/>
    </source>
</evidence>
<protein>
    <recommendedName>
        <fullName evidence="5">Ribulose-phosphate 3-epimerase</fullName>
    </recommendedName>
</protein>
<keyword evidence="1" id="KW-0479">Metal-binding</keyword>
<dbReference type="SUPFAM" id="SSF51366">
    <property type="entry name" value="Ribulose-phoshate binding barrel"/>
    <property type="match status" value="1"/>
</dbReference>
<dbReference type="GO" id="GO:0046872">
    <property type="term" value="F:metal ion binding"/>
    <property type="evidence" value="ECO:0007669"/>
    <property type="project" value="UniProtKB-KW"/>
</dbReference>
<comment type="caution">
    <text evidence="3">The sequence shown here is derived from an EMBL/GenBank/DDBJ whole genome shotgun (WGS) entry which is preliminary data.</text>
</comment>
<organism evidence="3 4">
    <name type="scientific">Candidatus Vogelbacteria bacterium CG10_big_fil_rev_8_21_14_0_10_51_16</name>
    <dbReference type="NCBI Taxonomy" id="1975045"/>
    <lineage>
        <taxon>Bacteria</taxon>
        <taxon>Candidatus Vogeliibacteriota</taxon>
    </lineage>
</organism>
<dbReference type="GO" id="GO:0005975">
    <property type="term" value="P:carbohydrate metabolic process"/>
    <property type="evidence" value="ECO:0007669"/>
    <property type="project" value="InterPro"/>
</dbReference>
<accession>A0A2H0RFF6</accession>
<dbReference type="PANTHER" id="PTHR11749">
    <property type="entry name" value="RIBULOSE-5-PHOSPHATE-3-EPIMERASE"/>
    <property type="match status" value="1"/>
</dbReference>
<proteinExistence type="predicted"/>
<gene>
    <name evidence="3" type="ORF">COV10_04165</name>
</gene>
<dbReference type="InterPro" id="IPR000056">
    <property type="entry name" value="Ribul_P_3_epim-like"/>
</dbReference>
<keyword evidence="2" id="KW-0413">Isomerase</keyword>
<reference evidence="3 4" key="1">
    <citation type="submission" date="2017-09" db="EMBL/GenBank/DDBJ databases">
        <title>Depth-based differentiation of microbial function through sediment-hosted aquifers and enrichment of novel symbionts in the deep terrestrial subsurface.</title>
        <authorList>
            <person name="Probst A.J."/>
            <person name="Ladd B."/>
            <person name="Jarett J.K."/>
            <person name="Geller-Mcgrath D.E."/>
            <person name="Sieber C.M."/>
            <person name="Emerson J.B."/>
            <person name="Anantharaman K."/>
            <person name="Thomas B.C."/>
            <person name="Malmstrom R."/>
            <person name="Stieglmeier M."/>
            <person name="Klingl A."/>
            <person name="Woyke T."/>
            <person name="Ryan C.M."/>
            <person name="Banfield J.F."/>
        </authorList>
    </citation>
    <scope>NUCLEOTIDE SEQUENCE [LARGE SCALE GENOMIC DNA]</scope>
    <source>
        <strain evidence="3">CG10_big_fil_rev_8_21_14_0_10_51_16</strain>
    </source>
</reference>
<dbReference type="Proteomes" id="UP000228767">
    <property type="component" value="Unassembled WGS sequence"/>
</dbReference>